<proteinExistence type="predicted"/>
<dbReference type="Proteomes" id="UP000766570">
    <property type="component" value="Unassembled WGS sequence"/>
</dbReference>
<dbReference type="RefSeq" id="WP_209909415.1">
    <property type="nucleotide sequence ID" value="NZ_BAAAMI010000013.1"/>
</dbReference>
<evidence type="ECO:0000313" key="1">
    <source>
        <dbReference type="EMBL" id="MBP2375571.1"/>
    </source>
</evidence>
<evidence type="ECO:0008006" key="3">
    <source>
        <dbReference type="Google" id="ProtNLM"/>
    </source>
</evidence>
<name>A0ABS4WH88_9MICC</name>
<keyword evidence="2" id="KW-1185">Reference proteome</keyword>
<sequence>MLIETIGALAPHLDALTIVGAHAVHVWVQEMWGPIDMEATRDGDLVINPVFVAEEPKILELMASIGMEPALEDRPGIYGYGSERDMAWEQRTTIDLLVPAVYAGKKGRTAKIAGQDKATTQSYGLELAVHDRILTKLSTMDTQPSISAKAYVAGPAALLVAKAHKIHERLAELERHPDRLRPKDSGDVALLMMVTRGDEVAETMMMHARAHAEIREVVNEGADLLMGMYSAQNATIVREHMVDSLAARFREQDLLADVDTWLAAFCSRFRRVETN</sequence>
<gene>
    <name evidence="1" type="ORF">JOF46_003483</name>
</gene>
<dbReference type="EMBL" id="JAGIOE010000001">
    <property type="protein sequence ID" value="MBP2375571.1"/>
    <property type="molecule type" value="Genomic_DNA"/>
</dbReference>
<reference evidence="1 2" key="1">
    <citation type="submission" date="2021-03" db="EMBL/GenBank/DDBJ databases">
        <title>Sequencing the genomes of 1000 actinobacteria strains.</title>
        <authorList>
            <person name="Klenk H.-P."/>
        </authorList>
    </citation>
    <scope>NUCLEOTIDE SEQUENCE [LARGE SCALE GENOMIC DNA]</scope>
    <source>
        <strain evidence="1 2">DSM 15454</strain>
    </source>
</reference>
<accession>A0ABS4WH88</accession>
<comment type="caution">
    <text evidence="1">The sequence shown here is derived from an EMBL/GenBank/DDBJ whole genome shotgun (WGS) entry which is preliminary data.</text>
</comment>
<evidence type="ECO:0000313" key="2">
    <source>
        <dbReference type="Proteomes" id="UP000766570"/>
    </source>
</evidence>
<protein>
    <recommendedName>
        <fullName evidence="3">Nucleotidyltransferase</fullName>
    </recommendedName>
</protein>
<organism evidence="1 2">
    <name type="scientific">Paeniglutamicibacter psychrophenolicus</name>
    <dbReference type="NCBI Taxonomy" id="257454"/>
    <lineage>
        <taxon>Bacteria</taxon>
        <taxon>Bacillati</taxon>
        <taxon>Actinomycetota</taxon>
        <taxon>Actinomycetes</taxon>
        <taxon>Micrococcales</taxon>
        <taxon>Micrococcaceae</taxon>
        <taxon>Paeniglutamicibacter</taxon>
    </lineage>
</organism>